<keyword evidence="1" id="KW-0812">Transmembrane</keyword>
<feature type="transmembrane region" description="Helical" evidence="1">
    <location>
        <begin position="82"/>
        <end position="104"/>
    </location>
</feature>
<comment type="caution">
    <text evidence="2">The sequence shown here is derived from an EMBL/GenBank/DDBJ whole genome shotgun (WGS) entry which is preliminary data.</text>
</comment>
<dbReference type="Pfam" id="PF06541">
    <property type="entry name" value="ABC_trans_CmpB"/>
    <property type="match status" value="1"/>
</dbReference>
<evidence type="ECO:0000313" key="3">
    <source>
        <dbReference type="Proteomes" id="UP001208131"/>
    </source>
</evidence>
<protein>
    <submittedName>
        <fullName evidence="2">ABC transporter permease</fullName>
    </submittedName>
</protein>
<feature type="transmembrane region" description="Helical" evidence="1">
    <location>
        <begin position="183"/>
        <end position="203"/>
    </location>
</feature>
<evidence type="ECO:0000256" key="1">
    <source>
        <dbReference type="SAM" id="Phobius"/>
    </source>
</evidence>
<name>A0AAE3IEQ6_9FIRM</name>
<keyword evidence="1" id="KW-0472">Membrane</keyword>
<organism evidence="2 3">
    <name type="scientific">Hominimerdicola aceti</name>
    <dbReference type="NCBI Taxonomy" id="2981726"/>
    <lineage>
        <taxon>Bacteria</taxon>
        <taxon>Bacillati</taxon>
        <taxon>Bacillota</taxon>
        <taxon>Clostridia</taxon>
        <taxon>Eubacteriales</taxon>
        <taxon>Oscillospiraceae</taxon>
        <taxon>Hominimerdicola</taxon>
    </lineage>
</organism>
<dbReference type="AlphaFoldDB" id="A0AAE3IEQ6"/>
<keyword evidence="3" id="KW-1185">Reference proteome</keyword>
<feature type="transmembrane region" description="Helical" evidence="1">
    <location>
        <begin position="110"/>
        <end position="130"/>
    </location>
</feature>
<gene>
    <name evidence="2" type="ORF">OCV57_01075</name>
</gene>
<evidence type="ECO:0000313" key="2">
    <source>
        <dbReference type="EMBL" id="MCU6704515.1"/>
    </source>
</evidence>
<reference evidence="2 3" key="1">
    <citation type="journal article" date="2021" name="ISME Commun">
        <title>Automated analysis of genomic sequences facilitates high-throughput and comprehensive description of bacteria.</title>
        <authorList>
            <person name="Hitch T.C.A."/>
        </authorList>
    </citation>
    <scope>NUCLEOTIDE SEQUENCE [LARGE SCALE GENOMIC DNA]</scope>
    <source>
        <strain evidence="2 3">Sanger_31</strain>
    </source>
</reference>
<feature type="transmembrane region" description="Helical" evidence="1">
    <location>
        <begin position="46"/>
        <end position="70"/>
    </location>
</feature>
<accession>A0AAE3IEQ6</accession>
<feature type="transmembrane region" description="Helical" evidence="1">
    <location>
        <begin position="151"/>
        <end position="171"/>
    </location>
</feature>
<proteinExistence type="predicted"/>
<dbReference type="Proteomes" id="UP001208131">
    <property type="component" value="Unassembled WGS sequence"/>
</dbReference>
<keyword evidence="1" id="KW-1133">Transmembrane helix</keyword>
<dbReference type="EMBL" id="JAOQJZ010000001">
    <property type="protein sequence ID" value="MCU6704515.1"/>
    <property type="molecule type" value="Genomic_DNA"/>
</dbReference>
<dbReference type="InterPro" id="IPR010540">
    <property type="entry name" value="CmpB_TMEM229"/>
</dbReference>
<dbReference type="RefSeq" id="WP_267300235.1">
    <property type="nucleotide sequence ID" value="NZ_JAOQJZ010000001.1"/>
</dbReference>
<sequence length="249" mass="28516">MERTLTLDDLREFEQYPGLAVDRKAHFSRFANKTIVHRDYHRNYTLMTYILLFFIFAFIGWIWEVGIHIVEDGVFVNRGTMFGPWLPIYGFGGVCGIILLKRFIDHHVATFFLVVGLCSVVEYATSWYLETFKHMKYWDYTGYFCNINGRICLEGALIFGFAGCAGIYIMAPFFDDLLKKIPFKARFAACVILVVLFCCDAVYSKANPNQGKGITDYAAYNLPFHSVVVSEELGVRSEELLLLHSDILG</sequence>